<gene>
    <name evidence="1" type="ORF">MNBD_GAMMA04-291</name>
</gene>
<name>A0A3B0W124_9ZZZZ</name>
<dbReference type="Pfam" id="PF11536">
    <property type="entry name" value="DUF3226"/>
    <property type="match status" value="1"/>
</dbReference>
<reference evidence="1" key="1">
    <citation type="submission" date="2018-06" db="EMBL/GenBank/DDBJ databases">
        <authorList>
            <person name="Zhirakovskaya E."/>
        </authorList>
    </citation>
    <scope>NUCLEOTIDE SEQUENCE</scope>
</reference>
<dbReference type="SUPFAM" id="SSF160945">
    <property type="entry name" value="PH0156-like"/>
    <property type="match status" value="1"/>
</dbReference>
<evidence type="ECO:0008006" key="2">
    <source>
        <dbReference type="Google" id="ProtNLM"/>
    </source>
</evidence>
<sequence length="222" mass="24575">MANSKKILLVEGETDRSFFEEMCKKLSLNTLVQVALPRDLGGGYNSKEGVLNHLNVLLPQLEDGQLLNIAVVIDADYIEHGSGGKKTLEKVTDILKSFDFALSGSASSSEGLLFNHSDGLADFGLWVMPNNDGEGMLEDWIKTCIKNDEKALFQQATTTVKQLSSPKFKPHLKSKAEIATWLAWQKKPGCGLYSVMKEGLLDENSVPYKKLAHWLKSVFKDV</sequence>
<dbReference type="EMBL" id="UOFB01000127">
    <property type="protein sequence ID" value="VAW46250.1"/>
    <property type="molecule type" value="Genomic_DNA"/>
</dbReference>
<accession>A0A3B0W124</accession>
<proteinExistence type="predicted"/>
<protein>
    <recommendedName>
        <fullName evidence="2">DUF4276 family protein</fullName>
    </recommendedName>
</protein>
<organism evidence="1">
    <name type="scientific">hydrothermal vent metagenome</name>
    <dbReference type="NCBI Taxonomy" id="652676"/>
    <lineage>
        <taxon>unclassified sequences</taxon>
        <taxon>metagenomes</taxon>
        <taxon>ecological metagenomes</taxon>
    </lineage>
</organism>
<evidence type="ECO:0000313" key="1">
    <source>
        <dbReference type="EMBL" id="VAW46250.1"/>
    </source>
</evidence>
<dbReference type="InterPro" id="IPR024508">
    <property type="entry name" value="DUF3226"/>
</dbReference>
<dbReference type="AlphaFoldDB" id="A0A3B0W124"/>